<organism evidence="3 4">
    <name type="scientific">Baudoinia panamericana (strain UAMH 10762)</name>
    <name type="common">Angels' share fungus</name>
    <name type="synonym">Baudoinia compniacensis (strain UAMH 10762)</name>
    <dbReference type="NCBI Taxonomy" id="717646"/>
    <lineage>
        <taxon>Eukaryota</taxon>
        <taxon>Fungi</taxon>
        <taxon>Dikarya</taxon>
        <taxon>Ascomycota</taxon>
        <taxon>Pezizomycotina</taxon>
        <taxon>Dothideomycetes</taxon>
        <taxon>Dothideomycetidae</taxon>
        <taxon>Mycosphaerellales</taxon>
        <taxon>Teratosphaeriaceae</taxon>
        <taxon>Baudoinia</taxon>
    </lineage>
</organism>
<dbReference type="GO" id="GO:0016020">
    <property type="term" value="C:membrane"/>
    <property type="evidence" value="ECO:0007669"/>
    <property type="project" value="InterPro"/>
</dbReference>
<dbReference type="eggNOG" id="ENOG502S3JY">
    <property type="taxonomic scope" value="Eukaryota"/>
</dbReference>
<dbReference type="OrthoDB" id="9030204at2759"/>
<dbReference type="RefSeq" id="XP_007674199.1">
    <property type="nucleotide sequence ID" value="XM_007676009.1"/>
</dbReference>
<gene>
    <name evidence="3" type="ORF">BAUCODRAFT_573567</name>
</gene>
<sequence length="212" mass="23739">MATNQQSHHQSTIIDFFDPAVEGPLPASQATLSKVVGWSDEKLEYVHNFIQWLFPLPESSAFSSSAETLTKADYDAFHSRPELQARLRDGLRRMCGFYGLDLLDLPNEEGMLVVKGKAFDRKAKYTWLCRNNHNHNRISRALSFALALFEADTKAIVNDTARAYWCRAALWPLEEAPDGKNRCTWLANVSDGATNDAMKTKLQQQSNGAGAT</sequence>
<dbReference type="AlphaFoldDB" id="M2NJE3"/>
<evidence type="ECO:0000313" key="3">
    <source>
        <dbReference type="EMBL" id="EMC99265.1"/>
    </source>
</evidence>
<dbReference type="STRING" id="717646.M2NJE3"/>
<accession>M2NJE3</accession>
<protein>
    <recommendedName>
        <fullName evidence="2">Opioid growth factor receptor (OGFr) conserved domain-containing protein</fullName>
    </recommendedName>
</protein>
<evidence type="ECO:0000256" key="1">
    <source>
        <dbReference type="ARBA" id="ARBA00010365"/>
    </source>
</evidence>
<dbReference type="Pfam" id="PF04664">
    <property type="entry name" value="OGFr_N"/>
    <property type="match status" value="1"/>
</dbReference>
<dbReference type="GO" id="GO:0140625">
    <property type="term" value="F:opioid growth factor receptor activity"/>
    <property type="evidence" value="ECO:0007669"/>
    <property type="project" value="InterPro"/>
</dbReference>
<dbReference type="InterPro" id="IPR039574">
    <property type="entry name" value="OGFr"/>
</dbReference>
<proteinExistence type="inferred from homology"/>
<evidence type="ECO:0000259" key="2">
    <source>
        <dbReference type="Pfam" id="PF04664"/>
    </source>
</evidence>
<evidence type="ECO:0000313" key="4">
    <source>
        <dbReference type="Proteomes" id="UP000011761"/>
    </source>
</evidence>
<keyword evidence="4" id="KW-1185">Reference proteome</keyword>
<comment type="similarity">
    <text evidence="1">Belongs to the opioid growth factor receptor family.</text>
</comment>
<reference evidence="3 4" key="1">
    <citation type="journal article" date="2012" name="PLoS Pathog.">
        <title>Diverse lifestyles and strategies of plant pathogenesis encoded in the genomes of eighteen Dothideomycetes fungi.</title>
        <authorList>
            <person name="Ohm R.A."/>
            <person name="Feau N."/>
            <person name="Henrissat B."/>
            <person name="Schoch C.L."/>
            <person name="Horwitz B.A."/>
            <person name="Barry K.W."/>
            <person name="Condon B.J."/>
            <person name="Copeland A.C."/>
            <person name="Dhillon B."/>
            <person name="Glaser F."/>
            <person name="Hesse C.N."/>
            <person name="Kosti I."/>
            <person name="LaButti K."/>
            <person name="Lindquist E.A."/>
            <person name="Lucas S."/>
            <person name="Salamov A.A."/>
            <person name="Bradshaw R.E."/>
            <person name="Ciuffetti L."/>
            <person name="Hamelin R.C."/>
            <person name="Kema G.H.J."/>
            <person name="Lawrence C."/>
            <person name="Scott J.A."/>
            <person name="Spatafora J.W."/>
            <person name="Turgeon B.G."/>
            <person name="de Wit P.J.G.M."/>
            <person name="Zhong S."/>
            <person name="Goodwin S.B."/>
            <person name="Grigoriev I.V."/>
        </authorList>
    </citation>
    <scope>NUCLEOTIDE SEQUENCE [LARGE SCALE GENOMIC DNA]</scope>
    <source>
        <strain evidence="3 4">UAMH 10762</strain>
    </source>
</reference>
<dbReference type="InterPro" id="IPR006757">
    <property type="entry name" value="OGF_rcpt"/>
</dbReference>
<dbReference type="HOGENOM" id="CLU_068726_1_0_1"/>
<dbReference type="PANTHER" id="PTHR14015">
    <property type="entry name" value="OPIOID GROWTH FACTOR RECEPTOR OGFR ZETA-TYPE OPIOID RECEPTOR"/>
    <property type="match status" value="1"/>
</dbReference>
<dbReference type="GeneID" id="19115673"/>
<dbReference type="Proteomes" id="UP000011761">
    <property type="component" value="Unassembled WGS sequence"/>
</dbReference>
<name>M2NJE3_BAUPA</name>
<dbReference type="KEGG" id="bcom:BAUCODRAFT_573567"/>
<dbReference type="PANTHER" id="PTHR14015:SF2">
    <property type="entry name" value="OPIOID GROWTH FACTOR RECEPTOR (OGFR) CONSERVED DOMAIN-CONTAINING PROTEIN"/>
    <property type="match status" value="1"/>
</dbReference>
<feature type="domain" description="Opioid growth factor receptor (OGFr) conserved" evidence="2">
    <location>
        <begin position="41"/>
        <end position="143"/>
    </location>
</feature>
<dbReference type="EMBL" id="KB445552">
    <property type="protein sequence ID" value="EMC99265.1"/>
    <property type="molecule type" value="Genomic_DNA"/>
</dbReference>